<dbReference type="SUPFAM" id="SSF56112">
    <property type="entry name" value="Protein kinase-like (PK-like)"/>
    <property type="match status" value="1"/>
</dbReference>
<evidence type="ECO:0000313" key="2">
    <source>
        <dbReference type="EMBL" id="CAF9939209.1"/>
    </source>
</evidence>
<dbReference type="Gene3D" id="3.90.1200.10">
    <property type="match status" value="1"/>
</dbReference>
<gene>
    <name evidence="2" type="ORF">HETSPECPRED_001514</name>
</gene>
<proteinExistence type="predicted"/>
<evidence type="ECO:0000259" key="1">
    <source>
        <dbReference type="Pfam" id="PF01636"/>
    </source>
</evidence>
<dbReference type="AlphaFoldDB" id="A0A8H3J248"/>
<dbReference type="InterPro" id="IPR051035">
    <property type="entry name" value="Mito_inheritance_9"/>
</dbReference>
<comment type="caution">
    <text evidence="2">The sequence shown here is derived from an EMBL/GenBank/DDBJ whole genome shotgun (WGS) entry which is preliminary data.</text>
</comment>
<name>A0A8H3J248_9LECA</name>
<dbReference type="GO" id="GO:0005739">
    <property type="term" value="C:mitochondrion"/>
    <property type="evidence" value="ECO:0007669"/>
    <property type="project" value="TreeGrafter"/>
</dbReference>
<evidence type="ECO:0000313" key="3">
    <source>
        <dbReference type="Proteomes" id="UP000664521"/>
    </source>
</evidence>
<accession>A0A8H3J248</accession>
<sequence length="577" mass="65322">MIARHHLHSHRKARNLLHSLTSVARVTLIGNAKASKSFAPTAQSASYAIFSNGCNKLEPTPNEDYFQFTRGRFVYDEKHEMSQRYVRFDMHELGRVAAEAIGSKSCIRFEKYPDGMYNKAFLLSMDDGVQIVAKIPNPNAGRPHMTTASEVATMEFVRNVLKTPAPKVYAWSSNTQDNAVGAEYIIMEKLSGVQLGVVWAGMEIQDRLTAVKAIARLQKSWASYEHSQGPLYTDCDGNAVTNSRFAIGPSTGRDFSDDGRMEIELDRGPWPTLEEYALALGCREIDCVRSLPRLPRSPVTLFGSGTYQPTRQKKLKAVQWYLEVCKYLLPTDESIQSPCLWHGDLHDENIFVNPDNPTEVVGMIDWQSTEVKPLFEHAGQPYFMNYDGPPTVGLERSTLPQDLAELDIEDQKKANNLYLNQALFALYKTLIHGQSPRLYRAMTFRETSSFNFLQLAPHLLVDGEATFLAHMVELGESWNELPGVRTLKAPRHFPFQISEEEKAEIQVDAEGALLGMQTMSGIRDSLGGLFPEQEVVRHDQYEEARDALQQMKEQVIRLYATNESDQEIWRNNWPFEA</sequence>
<dbReference type="PANTHER" id="PTHR36091">
    <property type="entry name" value="ALTERED INHERITANCE OF MITOCHONDRIA PROTEIN 9, MITOCHONDRIAL"/>
    <property type="match status" value="1"/>
</dbReference>
<keyword evidence="3" id="KW-1185">Reference proteome</keyword>
<dbReference type="EMBL" id="CAJPDS010000126">
    <property type="protein sequence ID" value="CAF9939209.1"/>
    <property type="molecule type" value="Genomic_DNA"/>
</dbReference>
<dbReference type="Pfam" id="PF01636">
    <property type="entry name" value="APH"/>
    <property type="match status" value="1"/>
</dbReference>
<dbReference type="InterPro" id="IPR011009">
    <property type="entry name" value="Kinase-like_dom_sf"/>
</dbReference>
<dbReference type="OrthoDB" id="2906425at2759"/>
<reference evidence="2" key="1">
    <citation type="submission" date="2021-03" db="EMBL/GenBank/DDBJ databases">
        <authorList>
            <person name="Tagirdzhanova G."/>
        </authorList>
    </citation>
    <scope>NUCLEOTIDE SEQUENCE</scope>
</reference>
<protein>
    <recommendedName>
        <fullName evidence="1">Aminoglycoside phosphotransferase domain-containing protein</fullName>
    </recommendedName>
</protein>
<organism evidence="2 3">
    <name type="scientific">Heterodermia speciosa</name>
    <dbReference type="NCBI Taxonomy" id="116794"/>
    <lineage>
        <taxon>Eukaryota</taxon>
        <taxon>Fungi</taxon>
        <taxon>Dikarya</taxon>
        <taxon>Ascomycota</taxon>
        <taxon>Pezizomycotina</taxon>
        <taxon>Lecanoromycetes</taxon>
        <taxon>OSLEUM clade</taxon>
        <taxon>Lecanoromycetidae</taxon>
        <taxon>Caliciales</taxon>
        <taxon>Physciaceae</taxon>
        <taxon>Heterodermia</taxon>
    </lineage>
</organism>
<dbReference type="InterPro" id="IPR002575">
    <property type="entry name" value="Aminoglycoside_PTrfase"/>
</dbReference>
<dbReference type="PANTHER" id="PTHR36091:SF2">
    <property type="entry name" value="AMINOGLYCOSIDE PHOSPHOTRANSFERASE DOMAIN-CONTAINING PROTEIN"/>
    <property type="match status" value="1"/>
</dbReference>
<dbReference type="Proteomes" id="UP000664521">
    <property type="component" value="Unassembled WGS sequence"/>
</dbReference>
<feature type="domain" description="Aminoglycoside phosphotransferase" evidence="1">
    <location>
        <begin position="111"/>
        <end position="372"/>
    </location>
</feature>